<keyword evidence="1" id="KW-0472">Membrane</keyword>
<dbReference type="SUPFAM" id="SSF55073">
    <property type="entry name" value="Nucleotide cyclase"/>
    <property type="match status" value="1"/>
</dbReference>
<feature type="transmembrane region" description="Helical" evidence="1">
    <location>
        <begin position="20"/>
        <end position="37"/>
    </location>
</feature>
<dbReference type="RefSeq" id="WP_249769295.1">
    <property type="nucleotide sequence ID" value="NZ_CP097332.1"/>
</dbReference>
<dbReference type="Gene3D" id="3.20.20.450">
    <property type="entry name" value="EAL domain"/>
    <property type="match status" value="1"/>
</dbReference>
<reference evidence="4" key="2">
    <citation type="submission" date="2022-05" db="EMBL/GenBank/DDBJ databases">
        <authorList>
            <person name="Kim J.-S."/>
            <person name="Lee K."/>
            <person name="Suh M."/>
            <person name="Eom M."/>
            <person name="Kim J.-S."/>
            <person name="Kim D.-S."/>
            <person name="Ko S.-H."/>
            <person name="Shin Y."/>
            <person name="Lee J.-S."/>
        </authorList>
    </citation>
    <scope>NUCLEOTIDE SEQUENCE</scope>
    <source>
        <strain evidence="4">N237</strain>
    </source>
</reference>
<reference evidence="4" key="1">
    <citation type="journal article" date="2018" name="Int. J. Syst. Evol. Microbiol.">
        <title>Jatrophihabitans telluris sp. nov., isolated from sediment soil of lava forest wetlands and the emended description of the genus Jatrophihabitans.</title>
        <authorList>
            <person name="Lee K.C."/>
            <person name="Suh M.K."/>
            <person name="Eom M.K."/>
            <person name="Kim K.K."/>
            <person name="Kim J.S."/>
            <person name="Kim D.S."/>
            <person name="Ko S.H."/>
            <person name="Shin Y.K."/>
            <person name="Lee J.S."/>
        </authorList>
    </citation>
    <scope>NUCLEOTIDE SEQUENCE</scope>
    <source>
        <strain evidence="4">N237</strain>
    </source>
</reference>
<dbReference type="CDD" id="cd01949">
    <property type="entry name" value="GGDEF"/>
    <property type="match status" value="1"/>
</dbReference>
<evidence type="ECO:0000259" key="2">
    <source>
        <dbReference type="PROSITE" id="PS50883"/>
    </source>
</evidence>
<dbReference type="InterPro" id="IPR052155">
    <property type="entry name" value="Biofilm_reg_signaling"/>
</dbReference>
<sequence>MLPEGRRLPDTVWARRHRWITRFALVQAVAIGIFGLLRHEPTGTAVLFVACSGVPAALGAYPHAGRRVRTMSVTVGLMLASAGLVELSGGVTEAHFHFFVMIGVVALYQDWLAFGVCILVVVLHHAVMGHIAPHSVFGNADQWQHPVRWALIHAGFVLAASATHLVAWKANEQQELSDPLTQLPNRTAFVETLNRRLADPGRVVSVLFIDIDNFKSINDSAGHHVGDVAIQHVAARMSSVLREGDLAARLGGDEFAVLVPGDAEQGAIVGRRISDALQSPVSMADRELFVQVSIGVADSTLAGSRDSADLLRDADLAMYLAKSCGKNQVATYTVGVDKVVRERAVLASDIRTALFKDELELYYQPLVSGADGRLSGVEALLRWHHPQRGLVPPIEFIQLAEETGAIRDIGAWVLRTAALQVSTWRRELPGCADLELSVNLSPLQLGEELVPEVLGALSAAGLAPGLLTLEVTESSLLADLESARTHLGALRSAGCRVAIDDFGTGYSSLSYLSRLPADQVKIDRSFIRDLDQYSGAVALVKGIIDMAAALGLDVLAEGVEEMTQQVILGELGCPRYQGYLFSRPIPVGEFGAFVARSAGATCAA</sequence>
<evidence type="ECO:0000313" key="5">
    <source>
        <dbReference type="Proteomes" id="UP001056336"/>
    </source>
</evidence>
<feature type="transmembrane region" description="Helical" evidence="1">
    <location>
        <begin position="149"/>
        <end position="168"/>
    </location>
</feature>
<dbReference type="InterPro" id="IPR001633">
    <property type="entry name" value="EAL_dom"/>
</dbReference>
<keyword evidence="5" id="KW-1185">Reference proteome</keyword>
<dbReference type="Proteomes" id="UP001056336">
    <property type="component" value="Chromosome"/>
</dbReference>
<dbReference type="PANTHER" id="PTHR44757:SF2">
    <property type="entry name" value="BIOFILM ARCHITECTURE MAINTENANCE PROTEIN MBAA"/>
    <property type="match status" value="1"/>
</dbReference>
<evidence type="ECO:0000256" key="1">
    <source>
        <dbReference type="SAM" id="Phobius"/>
    </source>
</evidence>
<organism evidence="4 5">
    <name type="scientific">Jatrophihabitans telluris</name>
    <dbReference type="NCBI Taxonomy" id="2038343"/>
    <lineage>
        <taxon>Bacteria</taxon>
        <taxon>Bacillati</taxon>
        <taxon>Actinomycetota</taxon>
        <taxon>Actinomycetes</taxon>
        <taxon>Jatrophihabitantales</taxon>
        <taxon>Jatrophihabitantaceae</taxon>
        <taxon>Jatrophihabitans</taxon>
    </lineage>
</organism>
<protein>
    <submittedName>
        <fullName evidence="4">EAL domain-containing protein</fullName>
    </submittedName>
</protein>
<dbReference type="SUPFAM" id="SSF141868">
    <property type="entry name" value="EAL domain-like"/>
    <property type="match status" value="1"/>
</dbReference>
<dbReference type="InterPro" id="IPR035919">
    <property type="entry name" value="EAL_sf"/>
</dbReference>
<dbReference type="EMBL" id="CP097332">
    <property type="protein sequence ID" value="UQX86894.1"/>
    <property type="molecule type" value="Genomic_DNA"/>
</dbReference>
<dbReference type="CDD" id="cd01948">
    <property type="entry name" value="EAL"/>
    <property type="match status" value="1"/>
</dbReference>
<dbReference type="InterPro" id="IPR043128">
    <property type="entry name" value="Rev_trsase/Diguanyl_cyclase"/>
</dbReference>
<proteinExistence type="predicted"/>
<dbReference type="SMART" id="SM00267">
    <property type="entry name" value="GGDEF"/>
    <property type="match status" value="1"/>
</dbReference>
<dbReference type="Pfam" id="PF00563">
    <property type="entry name" value="EAL"/>
    <property type="match status" value="1"/>
</dbReference>
<accession>A0ABY4QUB1</accession>
<dbReference type="SMART" id="SM00052">
    <property type="entry name" value="EAL"/>
    <property type="match status" value="1"/>
</dbReference>
<dbReference type="InterPro" id="IPR000160">
    <property type="entry name" value="GGDEF_dom"/>
</dbReference>
<dbReference type="Gene3D" id="3.30.70.270">
    <property type="match status" value="1"/>
</dbReference>
<keyword evidence="1" id="KW-0812">Transmembrane</keyword>
<dbReference type="PROSITE" id="PS50883">
    <property type="entry name" value="EAL"/>
    <property type="match status" value="1"/>
</dbReference>
<dbReference type="InterPro" id="IPR029787">
    <property type="entry name" value="Nucleotide_cyclase"/>
</dbReference>
<feature type="transmembrane region" description="Helical" evidence="1">
    <location>
        <begin position="111"/>
        <end position="128"/>
    </location>
</feature>
<gene>
    <name evidence="4" type="ORF">M6D93_11315</name>
</gene>
<dbReference type="PROSITE" id="PS50887">
    <property type="entry name" value="GGDEF"/>
    <property type="match status" value="1"/>
</dbReference>
<dbReference type="PANTHER" id="PTHR44757">
    <property type="entry name" value="DIGUANYLATE CYCLASE DGCP"/>
    <property type="match status" value="1"/>
</dbReference>
<dbReference type="Pfam" id="PF00990">
    <property type="entry name" value="GGDEF"/>
    <property type="match status" value="1"/>
</dbReference>
<evidence type="ECO:0000259" key="3">
    <source>
        <dbReference type="PROSITE" id="PS50887"/>
    </source>
</evidence>
<keyword evidence="1" id="KW-1133">Transmembrane helix</keyword>
<feature type="domain" description="EAL" evidence="2">
    <location>
        <begin position="343"/>
        <end position="598"/>
    </location>
</feature>
<feature type="domain" description="GGDEF" evidence="3">
    <location>
        <begin position="202"/>
        <end position="334"/>
    </location>
</feature>
<dbReference type="NCBIfam" id="TIGR00254">
    <property type="entry name" value="GGDEF"/>
    <property type="match status" value="1"/>
</dbReference>
<feature type="transmembrane region" description="Helical" evidence="1">
    <location>
        <begin position="43"/>
        <end position="61"/>
    </location>
</feature>
<name>A0ABY4QUB1_9ACTN</name>
<feature type="transmembrane region" description="Helical" evidence="1">
    <location>
        <begin position="73"/>
        <end position="91"/>
    </location>
</feature>
<evidence type="ECO:0000313" key="4">
    <source>
        <dbReference type="EMBL" id="UQX86894.1"/>
    </source>
</evidence>